<evidence type="ECO:0000313" key="1">
    <source>
        <dbReference type="EMBL" id="GAH33633.1"/>
    </source>
</evidence>
<reference evidence="1" key="1">
    <citation type="journal article" date="2014" name="Front. Microbiol.">
        <title>High frequency of phylogenetically diverse reductive dehalogenase-homologous genes in deep subseafloor sedimentary metagenomes.</title>
        <authorList>
            <person name="Kawai M."/>
            <person name="Futagami T."/>
            <person name="Toyoda A."/>
            <person name="Takaki Y."/>
            <person name="Nishi S."/>
            <person name="Hori S."/>
            <person name="Arai W."/>
            <person name="Tsubouchi T."/>
            <person name="Morono Y."/>
            <person name="Uchiyama I."/>
            <person name="Ito T."/>
            <person name="Fujiyama A."/>
            <person name="Inagaki F."/>
            <person name="Takami H."/>
        </authorList>
    </citation>
    <scope>NUCLEOTIDE SEQUENCE</scope>
    <source>
        <strain evidence="1">Expedition CK06-06</strain>
    </source>
</reference>
<protein>
    <recommendedName>
        <fullName evidence="2">RecF/RecN/SMC N-terminal domain-containing protein</fullName>
    </recommendedName>
</protein>
<evidence type="ECO:0008006" key="2">
    <source>
        <dbReference type="Google" id="ProtNLM"/>
    </source>
</evidence>
<dbReference type="InterPro" id="IPR027417">
    <property type="entry name" value="P-loop_NTPase"/>
</dbReference>
<sequence length="129" mass="14470">MSIKDEETGFVKSQNLLSGGDKAAIGLGLRIGISELLKRLRPLKNSPYQPPKMDILILDEPLSSLDEARRDKVIEGLVSEDKFSQIFLITHTNIRKRFRAPLISIQSSKTGSKIVFYPSPTEIEEEAEE</sequence>
<gene>
    <name evidence="1" type="ORF">S03H2_15470</name>
</gene>
<dbReference type="AlphaFoldDB" id="X1GKV3"/>
<dbReference type="SUPFAM" id="SSF52540">
    <property type="entry name" value="P-loop containing nucleoside triphosphate hydrolases"/>
    <property type="match status" value="1"/>
</dbReference>
<organism evidence="1">
    <name type="scientific">marine sediment metagenome</name>
    <dbReference type="NCBI Taxonomy" id="412755"/>
    <lineage>
        <taxon>unclassified sequences</taxon>
        <taxon>metagenomes</taxon>
        <taxon>ecological metagenomes</taxon>
    </lineage>
</organism>
<accession>X1GKV3</accession>
<dbReference type="Gene3D" id="3.40.50.300">
    <property type="entry name" value="P-loop containing nucleotide triphosphate hydrolases"/>
    <property type="match status" value="1"/>
</dbReference>
<name>X1GKV3_9ZZZZ</name>
<dbReference type="EMBL" id="BARU01007869">
    <property type="protein sequence ID" value="GAH33633.1"/>
    <property type="molecule type" value="Genomic_DNA"/>
</dbReference>
<comment type="caution">
    <text evidence="1">The sequence shown here is derived from an EMBL/GenBank/DDBJ whole genome shotgun (WGS) entry which is preliminary data.</text>
</comment>
<proteinExistence type="predicted"/>